<sequence>MNENASRHCDGVQEILSACESALSFLRVQVANIDGSLAHQPDAPSTSVAAPEPQNSIFFQSKSFYEFASLNIKIRKYRYAAYEAFFTSLQALTQRRFPNVRMYVHGSFQQGTAITGSDLDISFDCLNGATYDLGNILVFVKENYRALNLNGTVEYIAARVPVIRLRADGDLFIDISSPGPRHLSRQAGSFIKVLMDARKDLNLYVCILKQAFSQSRVYGGRRLALGGIGITVLVAWVMQQMNLLPFFDRFDAVAEELRPGSPSWKAYWNAHRVQSSDDEAISDNAVRQRFAEILRRLIATDLYYVFSLCGQYPRTILENGLVIFTPPNNAQNAANVVSKQTRLNDLVPLMKHFLTEWIKDPYAFLIKIS</sequence>
<organism evidence="2 3">
    <name type="scientific">Panagrolaimus superbus</name>
    <dbReference type="NCBI Taxonomy" id="310955"/>
    <lineage>
        <taxon>Eukaryota</taxon>
        <taxon>Metazoa</taxon>
        <taxon>Ecdysozoa</taxon>
        <taxon>Nematoda</taxon>
        <taxon>Chromadorea</taxon>
        <taxon>Rhabditida</taxon>
        <taxon>Tylenchina</taxon>
        <taxon>Panagrolaimomorpha</taxon>
        <taxon>Panagrolaimoidea</taxon>
        <taxon>Panagrolaimidae</taxon>
        <taxon>Panagrolaimus</taxon>
    </lineage>
</organism>
<proteinExistence type="predicted"/>
<accession>A0A914Z2R3</accession>
<dbReference type="Gene3D" id="3.30.460.10">
    <property type="entry name" value="Beta Polymerase, domain 2"/>
    <property type="match status" value="1"/>
</dbReference>
<dbReference type="Proteomes" id="UP000887577">
    <property type="component" value="Unplaced"/>
</dbReference>
<name>A0A914Z2R3_9BILA</name>
<evidence type="ECO:0000313" key="3">
    <source>
        <dbReference type="WBParaSite" id="PSU_v2.g4545.t1"/>
    </source>
</evidence>
<feature type="domain" description="Poly(A) RNA polymerase mitochondrial-like central palm" evidence="1">
    <location>
        <begin position="73"/>
        <end position="176"/>
    </location>
</feature>
<dbReference type="Pfam" id="PF22600">
    <property type="entry name" value="MTPAP-like_central"/>
    <property type="match status" value="1"/>
</dbReference>
<dbReference type="SUPFAM" id="SSF81301">
    <property type="entry name" value="Nucleotidyltransferase"/>
    <property type="match status" value="1"/>
</dbReference>
<reference evidence="3" key="1">
    <citation type="submission" date="2022-11" db="UniProtKB">
        <authorList>
            <consortium name="WormBaseParasite"/>
        </authorList>
    </citation>
    <scope>IDENTIFICATION</scope>
</reference>
<dbReference type="InterPro" id="IPR043519">
    <property type="entry name" value="NT_sf"/>
</dbReference>
<protein>
    <recommendedName>
        <fullName evidence="1">Poly(A) RNA polymerase mitochondrial-like central palm domain-containing protein</fullName>
    </recommendedName>
</protein>
<dbReference type="InterPro" id="IPR054708">
    <property type="entry name" value="MTPAP-like_central"/>
</dbReference>
<keyword evidence="2" id="KW-1185">Reference proteome</keyword>
<dbReference type="AlphaFoldDB" id="A0A914Z2R3"/>
<evidence type="ECO:0000313" key="2">
    <source>
        <dbReference type="Proteomes" id="UP000887577"/>
    </source>
</evidence>
<evidence type="ECO:0000259" key="1">
    <source>
        <dbReference type="Pfam" id="PF22600"/>
    </source>
</evidence>
<dbReference type="WBParaSite" id="PSU_v2.g4545.t1">
    <property type="protein sequence ID" value="PSU_v2.g4545.t1"/>
    <property type="gene ID" value="PSU_v2.g4545"/>
</dbReference>